<proteinExistence type="predicted"/>
<sequence length="142" mass="16465">MHEERLKNDDMCRVCRKSENRTYRFMQDVLGLFIYCAQTVIVCDQVCESRLGNIPNHDVITHGKRASEENKLLLDEASDVFRGYFTNKKLVVPADEEAELMWQKHKTMVAFSGTCLLEKDVPEGPITFENNAIFGHFRKICF</sequence>
<protein>
    <submittedName>
        <fullName evidence="1">Uncharacterized protein</fullName>
    </submittedName>
</protein>
<organism evidence="1 2">
    <name type="scientific">Tagetes erecta</name>
    <name type="common">African marigold</name>
    <dbReference type="NCBI Taxonomy" id="13708"/>
    <lineage>
        <taxon>Eukaryota</taxon>
        <taxon>Viridiplantae</taxon>
        <taxon>Streptophyta</taxon>
        <taxon>Embryophyta</taxon>
        <taxon>Tracheophyta</taxon>
        <taxon>Spermatophyta</taxon>
        <taxon>Magnoliopsida</taxon>
        <taxon>eudicotyledons</taxon>
        <taxon>Gunneridae</taxon>
        <taxon>Pentapetalae</taxon>
        <taxon>asterids</taxon>
        <taxon>campanulids</taxon>
        <taxon>Asterales</taxon>
        <taxon>Asteraceae</taxon>
        <taxon>Asteroideae</taxon>
        <taxon>Heliantheae alliance</taxon>
        <taxon>Tageteae</taxon>
        <taxon>Tagetes</taxon>
    </lineage>
</organism>
<evidence type="ECO:0000313" key="1">
    <source>
        <dbReference type="EMBL" id="KAK1429431.1"/>
    </source>
</evidence>
<dbReference type="EMBL" id="JAUHHV010000003">
    <property type="protein sequence ID" value="KAK1429431.1"/>
    <property type="molecule type" value="Genomic_DNA"/>
</dbReference>
<name>A0AAD8KYC5_TARER</name>
<keyword evidence="2" id="KW-1185">Reference proteome</keyword>
<gene>
    <name evidence="1" type="ORF">QVD17_11640</name>
</gene>
<accession>A0AAD8KYC5</accession>
<comment type="caution">
    <text evidence="1">The sequence shown here is derived from an EMBL/GenBank/DDBJ whole genome shotgun (WGS) entry which is preliminary data.</text>
</comment>
<dbReference type="Proteomes" id="UP001229421">
    <property type="component" value="Unassembled WGS sequence"/>
</dbReference>
<dbReference type="AlphaFoldDB" id="A0AAD8KYC5"/>
<evidence type="ECO:0000313" key="2">
    <source>
        <dbReference type="Proteomes" id="UP001229421"/>
    </source>
</evidence>
<reference evidence="1" key="1">
    <citation type="journal article" date="2023" name="bioRxiv">
        <title>Improved chromosome-level genome assembly for marigold (Tagetes erecta).</title>
        <authorList>
            <person name="Jiang F."/>
            <person name="Yuan L."/>
            <person name="Wang S."/>
            <person name="Wang H."/>
            <person name="Xu D."/>
            <person name="Wang A."/>
            <person name="Fan W."/>
        </authorList>
    </citation>
    <scope>NUCLEOTIDE SEQUENCE</scope>
    <source>
        <strain evidence="1">WSJ</strain>
        <tissue evidence="1">Leaf</tissue>
    </source>
</reference>